<feature type="domain" description="Flavodoxin-like" evidence="2">
    <location>
        <begin position="34"/>
        <end position="191"/>
    </location>
</feature>
<dbReference type="InterPro" id="IPR008254">
    <property type="entry name" value="Flavodoxin/NO_synth"/>
</dbReference>
<evidence type="ECO:0000259" key="2">
    <source>
        <dbReference type="PROSITE" id="PS50902"/>
    </source>
</evidence>
<dbReference type="PATRIC" id="fig|1423753.3.peg.1447"/>
<dbReference type="SUPFAM" id="SSF52218">
    <property type="entry name" value="Flavoproteins"/>
    <property type="match status" value="1"/>
</dbReference>
<dbReference type="OrthoDB" id="9806505at2"/>
<feature type="region of interest" description="Disordered" evidence="1">
    <location>
        <begin position="1"/>
        <end position="27"/>
    </location>
</feature>
<accession>A0A0R1UJI0</accession>
<dbReference type="Gene3D" id="3.40.50.360">
    <property type="match status" value="1"/>
</dbReference>
<dbReference type="RefSeq" id="WP_057735205.1">
    <property type="nucleotide sequence ID" value="NZ_AZFS01000064.1"/>
</dbReference>
<evidence type="ECO:0000256" key="1">
    <source>
        <dbReference type="SAM" id="MobiDB-lite"/>
    </source>
</evidence>
<gene>
    <name evidence="3" type="ORF">FD28_GL001391</name>
</gene>
<dbReference type="Pfam" id="PF12682">
    <property type="entry name" value="Flavodoxin_4"/>
    <property type="match status" value="1"/>
</dbReference>
<feature type="compositionally biased region" description="Basic and acidic residues" evidence="1">
    <location>
        <begin position="11"/>
        <end position="25"/>
    </location>
</feature>
<dbReference type="GO" id="GO:0016651">
    <property type="term" value="F:oxidoreductase activity, acting on NAD(P)H"/>
    <property type="evidence" value="ECO:0007669"/>
    <property type="project" value="UniProtKB-ARBA"/>
</dbReference>
<name>A0A0R1UJI0_9LACO</name>
<evidence type="ECO:0000313" key="3">
    <source>
        <dbReference type="EMBL" id="KRL93505.1"/>
    </source>
</evidence>
<dbReference type="PANTHER" id="PTHR39201">
    <property type="entry name" value="EXPORTED PROTEIN-RELATED"/>
    <property type="match status" value="1"/>
</dbReference>
<protein>
    <submittedName>
        <fullName evidence="3">Flavodoxin</fullName>
    </submittedName>
</protein>
<evidence type="ECO:0000313" key="4">
    <source>
        <dbReference type="Proteomes" id="UP000051580"/>
    </source>
</evidence>
<dbReference type="EMBL" id="AZFS01000064">
    <property type="protein sequence ID" value="KRL93505.1"/>
    <property type="molecule type" value="Genomic_DNA"/>
</dbReference>
<reference evidence="3 4" key="1">
    <citation type="journal article" date="2015" name="Genome Announc.">
        <title>Expanding the biotechnology potential of lactobacilli through comparative genomics of 213 strains and associated genera.</title>
        <authorList>
            <person name="Sun Z."/>
            <person name="Harris H.M."/>
            <person name="McCann A."/>
            <person name="Guo C."/>
            <person name="Argimon S."/>
            <person name="Zhang W."/>
            <person name="Yang X."/>
            <person name="Jeffery I.B."/>
            <person name="Cooney J.C."/>
            <person name="Kagawa T.F."/>
            <person name="Liu W."/>
            <person name="Song Y."/>
            <person name="Salvetti E."/>
            <person name="Wrobel A."/>
            <person name="Rasinkangas P."/>
            <person name="Parkhill J."/>
            <person name="Rea M.C."/>
            <person name="O'Sullivan O."/>
            <person name="Ritari J."/>
            <person name="Douillard F.P."/>
            <person name="Paul Ross R."/>
            <person name="Yang R."/>
            <person name="Briner A.E."/>
            <person name="Felis G.E."/>
            <person name="de Vos W.M."/>
            <person name="Barrangou R."/>
            <person name="Klaenhammer T.R."/>
            <person name="Caufield P.W."/>
            <person name="Cui Y."/>
            <person name="Zhang H."/>
            <person name="O'Toole P.W."/>
        </authorList>
    </citation>
    <scope>NUCLEOTIDE SEQUENCE [LARGE SCALE GENOMIC DNA]</scope>
    <source>
        <strain evidence="3 4">DSM 16381</strain>
    </source>
</reference>
<organism evidence="3 4">
    <name type="scientific">Levilactobacillus hammesii DSM 16381</name>
    <dbReference type="NCBI Taxonomy" id="1423753"/>
    <lineage>
        <taxon>Bacteria</taxon>
        <taxon>Bacillati</taxon>
        <taxon>Bacillota</taxon>
        <taxon>Bacilli</taxon>
        <taxon>Lactobacillales</taxon>
        <taxon>Lactobacillaceae</taxon>
        <taxon>Levilactobacillus</taxon>
    </lineage>
</organism>
<dbReference type="AlphaFoldDB" id="A0A0R1UJI0"/>
<dbReference type="PROSITE" id="PS50902">
    <property type="entry name" value="FLAVODOXIN_LIKE"/>
    <property type="match status" value="1"/>
</dbReference>
<sequence>MTKQLPKGRGARSDGQDTNRSEQPNRHLTPTAKTLIIYFSRSGNTEAQAELAQRYLQADSYELVAVQPYPSDYQASVTRATAERERQAWPTLKVTDLPDLSQYDLILLGHPIWAMTPANPMRQFLIQFGKQLAGKRVASFSTNAGYGSGDTQQVLECLTPNSTTILPNYSIHDVQLEHTTSDFKRWLTQTKES</sequence>
<dbReference type="InterPro" id="IPR029039">
    <property type="entry name" value="Flavoprotein-like_sf"/>
</dbReference>
<keyword evidence="4" id="KW-1185">Reference proteome</keyword>
<dbReference type="STRING" id="1423753.FD28_GL001391"/>
<dbReference type="Proteomes" id="UP000051580">
    <property type="component" value="Unassembled WGS sequence"/>
</dbReference>
<comment type="caution">
    <text evidence="3">The sequence shown here is derived from an EMBL/GenBank/DDBJ whole genome shotgun (WGS) entry which is preliminary data.</text>
</comment>
<proteinExistence type="predicted"/>
<dbReference type="PANTHER" id="PTHR39201:SF1">
    <property type="entry name" value="FLAVODOXIN-LIKE DOMAIN-CONTAINING PROTEIN"/>
    <property type="match status" value="1"/>
</dbReference>
<dbReference type="GO" id="GO:0010181">
    <property type="term" value="F:FMN binding"/>
    <property type="evidence" value="ECO:0007669"/>
    <property type="project" value="InterPro"/>
</dbReference>